<name>A0A381VV91_9ZZZZ</name>
<dbReference type="InterPro" id="IPR001173">
    <property type="entry name" value="Glyco_trans_2-like"/>
</dbReference>
<keyword evidence="6 8" id="KW-1133">Transmembrane helix</keyword>
<gene>
    <name evidence="10" type="ORF">METZ01_LOCUS97083</name>
</gene>
<evidence type="ECO:0000256" key="3">
    <source>
        <dbReference type="ARBA" id="ARBA00022679"/>
    </source>
</evidence>
<dbReference type="PANTHER" id="PTHR48090:SF3">
    <property type="entry name" value="UNDECAPRENYL-PHOSPHATE 4-DEOXY-4-FORMAMIDO-L-ARABINOSE TRANSFERASE"/>
    <property type="match status" value="1"/>
</dbReference>
<evidence type="ECO:0000256" key="6">
    <source>
        <dbReference type="ARBA" id="ARBA00022989"/>
    </source>
</evidence>
<keyword evidence="1" id="KW-1003">Cell membrane</keyword>
<protein>
    <recommendedName>
        <fullName evidence="9">Glycosyltransferase 2-like domain-containing protein</fullName>
    </recommendedName>
</protein>
<keyword evidence="3" id="KW-0808">Transferase</keyword>
<accession>A0A381VV91</accession>
<evidence type="ECO:0000259" key="9">
    <source>
        <dbReference type="Pfam" id="PF00535"/>
    </source>
</evidence>
<evidence type="ECO:0000256" key="7">
    <source>
        <dbReference type="ARBA" id="ARBA00023136"/>
    </source>
</evidence>
<evidence type="ECO:0000313" key="10">
    <source>
        <dbReference type="EMBL" id="SVA44229.1"/>
    </source>
</evidence>
<proteinExistence type="predicted"/>
<dbReference type="EMBL" id="UINC01009892">
    <property type="protein sequence ID" value="SVA44229.1"/>
    <property type="molecule type" value="Genomic_DNA"/>
</dbReference>
<dbReference type="CDD" id="cd04187">
    <property type="entry name" value="DPM1_like_bac"/>
    <property type="match status" value="1"/>
</dbReference>
<dbReference type="PANTHER" id="PTHR48090">
    <property type="entry name" value="UNDECAPRENYL-PHOSPHATE 4-DEOXY-4-FORMAMIDO-L-ARABINOSE TRANSFERASE-RELATED"/>
    <property type="match status" value="1"/>
</dbReference>
<keyword evidence="5" id="KW-0448">Lipopolysaccharide biosynthesis</keyword>
<evidence type="ECO:0000256" key="5">
    <source>
        <dbReference type="ARBA" id="ARBA00022985"/>
    </source>
</evidence>
<dbReference type="InterPro" id="IPR050256">
    <property type="entry name" value="Glycosyltransferase_2"/>
</dbReference>
<keyword evidence="2" id="KW-0328">Glycosyltransferase</keyword>
<dbReference type="GO" id="GO:0005886">
    <property type="term" value="C:plasma membrane"/>
    <property type="evidence" value="ECO:0007669"/>
    <property type="project" value="TreeGrafter"/>
</dbReference>
<dbReference type="Gene3D" id="3.90.550.10">
    <property type="entry name" value="Spore Coat Polysaccharide Biosynthesis Protein SpsA, Chain A"/>
    <property type="match status" value="1"/>
</dbReference>
<feature type="transmembrane region" description="Helical" evidence="8">
    <location>
        <begin position="250"/>
        <end position="275"/>
    </location>
</feature>
<dbReference type="Pfam" id="PF00535">
    <property type="entry name" value="Glycos_transf_2"/>
    <property type="match status" value="1"/>
</dbReference>
<sequence>MNITSFNLRDIGEKSNTVPESKASLSVVIPVYNSEGIILDLHKKLTNELSLLVKNYELIFVNDSSPDNIWTKIQLLAKADPHVKAISLRRNFGYDSALMAGLNYVSYPYVVIMDDDLQHNPEDIPQLLSEIEKGYDVVYGNFPLKKQSFVKNLGSWFVGKLAQFIVNKPARLQITSYKIFRKEIAKGISQYGGPYPYIDGLIFQMTSSIHHVMINHHERAQNKGGHGILKSMGILFNFCTTFSILPLRIAVFLGLVISLGAGVFSIGLVIVKLWLGIDMEGWTSIILAITISGGIQLIGLGLLGEYVGRTYMNINRQPQYVIKETISIDSAQQLNEIR</sequence>
<keyword evidence="4 8" id="KW-0812">Transmembrane</keyword>
<feature type="domain" description="Glycosyltransferase 2-like" evidence="9">
    <location>
        <begin position="26"/>
        <end position="185"/>
    </location>
</feature>
<dbReference type="InterPro" id="IPR029044">
    <property type="entry name" value="Nucleotide-diphossugar_trans"/>
</dbReference>
<evidence type="ECO:0000256" key="1">
    <source>
        <dbReference type="ARBA" id="ARBA00022475"/>
    </source>
</evidence>
<evidence type="ECO:0000256" key="4">
    <source>
        <dbReference type="ARBA" id="ARBA00022692"/>
    </source>
</evidence>
<dbReference type="GO" id="GO:0099621">
    <property type="term" value="F:undecaprenyl-phosphate 4-deoxy-4-formamido-L-arabinose transferase activity"/>
    <property type="evidence" value="ECO:0007669"/>
    <property type="project" value="TreeGrafter"/>
</dbReference>
<dbReference type="AlphaFoldDB" id="A0A381VV91"/>
<reference evidence="10" key="1">
    <citation type="submission" date="2018-05" db="EMBL/GenBank/DDBJ databases">
        <authorList>
            <person name="Lanie J.A."/>
            <person name="Ng W.-L."/>
            <person name="Kazmierczak K.M."/>
            <person name="Andrzejewski T.M."/>
            <person name="Davidsen T.M."/>
            <person name="Wayne K.J."/>
            <person name="Tettelin H."/>
            <person name="Glass J.I."/>
            <person name="Rusch D."/>
            <person name="Podicherti R."/>
            <person name="Tsui H.-C.T."/>
            <person name="Winkler M.E."/>
        </authorList>
    </citation>
    <scope>NUCLEOTIDE SEQUENCE</scope>
</reference>
<keyword evidence="7 8" id="KW-0472">Membrane</keyword>
<organism evidence="10">
    <name type="scientific">marine metagenome</name>
    <dbReference type="NCBI Taxonomy" id="408172"/>
    <lineage>
        <taxon>unclassified sequences</taxon>
        <taxon>metagenomes</taxon>
        <taxon>ecological metagenomes</taxon>
    </lineage>
</organism>
<dbReference type="SUPFAM" id="SSF53448">
    <property type="entry name" value="Nucleotide-diphospho-sugar transferases"/>
    <property type="match status" value="1"/>
</dbReference>
<evidence type="ECO:0000256" key="8">
    <source>
        <dbReference type="SAM" id="Phobius"/>
    </source>
</evidence>
<feature type="transmembrane region" description="Helical" evidence="8">
    <location>
        <begin position="281"/>
        <end position="303"/>
    </location>
</feature>
<evidence type="ECO:0000256" key="2">
    <source>
        <dbReference type="ARBA" id="ARBA00022676"/>
    </source>
</evidence>
<dbReference type="GO" id="GO:0009103">
    <property type="term" value="P:lipopolysaccharide biosynthetic process"/>
    <property type="evidence" value="ECO:0007669"/>
    <property type="project" value="UniProtKB-KW"/>
</dbReference>